<keyword evidence="2" id="KW-1185">Reference proteome</keyword>
<organism evidence="1 2">
    <name type="scientific">Aureobasidium subglaciale (strain EXF-2481)</name>
    <name type="common">Aureobasidium pullulans var. subglaciale</name>
    <dbReference type="NCBI Taxonomy" id="1043005"/>
    <lineage>
        <taxon>Eukaryota</taxon>
        <taxon>Fungi</taxon>
        <taxon>Dikarya</taxon>
        <taxon>Ascomycota</taxon>
        <taxon>Pezizomycotina</taxon>
        <taxon>Dothideomycetes</taxon>
        <taxon>Dothideomycetidae</taxon>
        <taxon>Dothideales</taxon>
        <taxon>Saccotheciaceae</taxon>
        <taxon>Aureobasidium</taxon>
    </lineage>
</organism>
<dbReference type="InParanoid" id="A0A074YE49"/>
<dbReference type="HOGENOM" id="CLU_1427726_0_0_1"/>
<dbReference type="RefSeq" id="XP_013340903.1">
    <property type="nucleotide sequence ID" value="XM_013485449.1"/>
</dbReference>
<protein>
    <submittedName>
        <fullName evidence="1">Uncharacterized protein</fullName>
    </submittedName>
</protein>
<evidence type="ECO:0000313" key="1">
    <source>
        <dbReference type="EMBL" id="KEQ92387.1"/>
    </source>
</evidence>
<reference evidence="1 2" key="1">
    <citation type="journal article" date="2014" name="BMC Genomics">
        <title>Genome sequencing of four Aureobasidium pullulans varieties: biotechnological potential, stress tolerance, and description of new species.</title>
        <authorList>
            <person name="Gostin Ar C."/>
            <person name="Ohm R.A."/>
            <person name="Kogej T."/>
            <person name="Sonjak S."/>
            <person name="Turk M."/>
            <person name="Zajc J."/>
            <person name="Zalar P."/>
            <person name="Grube M."/>
            <person name="Sun H."/>
            <person name="Han J."/>
            <person name="Sharma A."/>
            <person name="Chiniquy J."/>
            <person name="Ngan C.Y."/>
            <person name="Lipzen A."/>
            <person name="Barry K."/>
            <person name="Grigoriev I.V."/>
            <person name="Gunde-Cimerman N."/>
        </authorList>
    </citation>
    <scope>NUCLEOTIDE SEQUENCE [LARGE SCALE GENOMIC DNA]</scope>
    <source>
        <strain evidence="1 2">EXF-2481</strain>
    </source>
</reference>
<dbReference type="OrthoDB" id="3935425at2759"/>
<dbReference type="GeneID" id="25367298"/>
<accession>A0A074YE49</accession>
<dbReference type="Proteomes" id="UP000030641">
    <property type="component" value="Unassembled WGS sequence"/>
</dbReference>
<sequence>MAGTDAILNGESLHPQSLEGKQVTTTEWNEDVKCTVVWRCRNESLLKVMHSSLAANVDMHEFGGLNAHKSYLGLKSRYHISENRGTLELYNVHLSSPIITLEGSPKDIAKMLQVAFDKYNSLFGHDIAQRLPTNSLKLEFLNSLDHMYDGWVRTLLNDNDVLELEQLPVLAFDDLVDLVVLERDHHHHNS</sequence>
<proteinExistence type="predicted"/>
<evidence type="ECO:0000313" key="2">
    <source>
        <dbReference type="Proteomes" id="UP000030641"/>
    </source>
</evidence>
<name>A0A074YE49_AURSE</name>
<dbReference type="AlphaFoldDB" id="A0A074YE49"/>
<dbReference type="EMBL" id="KL584771">
    <property type="protein sequence ID" value="KEQ92387.1"/>
    <property type="molecule type" value="Genomic_DNA"/>
</dbReference>
<gene>
    <name evidence="1" type="ORF">AUEXF2481DRAFT_430315</name>
</gene>